<dbReference type="PROSITE" id="PS51318">
    <property type="entry name" value="TAT"/>
    <property type="match status" value="1"/>
</dbReference>
<feature type="domain" description="GFO/IDH/MocA-like oxidoreductase" evidence="2">
    <location>
        <begin position="192"/>
        <end position="294"/>
    </location>
</feature>
<keyword evidence="3" id="KW-0560">Oxidoreductase</keyword>
<dbReference type="InterPro" id="IPR000683">
    <property type="entry name" value="Gfo/Idh/MocA-like_OxRdtase_N"/>
</dbReference>
<keyword evidence="4" id="KW-1185">Reference proteome</keyword>
<dbReference type="Pfam" id="PF22725">
    <property type="entry name" value="GFO_IDH_MocA_C3"/>
    <property type="match status" value="1"/>
</dbReference>
<evidence type="ECO:0000313" key="3">
    <source>
        <dbReference type="EMBL" id="APZ90970.1"/>
    </source>
</evidence>
<reference evidence="3 4" key="1">
    <citation type="journal article" date="2016" name="Front. Microbiol.">
        <title>Fuerstia marisgermanicae gen. nov., sp. nov., an Unusual Member of the Phylum Planctomycetes from the German Wadden Sea.</title>
        <authorList>
            <person name="Kohn T."/>
            <person name="Heuer A."/>
            <person name="Jogler M."/>
            <person name="Vollmers J."/>
            <person name="Boedeker C."/>
            <person name="Bunk B."/>
            <person name="Rast P."/>
            <person name="Borchert D."/>
            <person name="Glockner I."/>
            <person name="Freese H.M."/>
            <person name="Klenk H.P."/>
            <person name="Overmann J."/>
            <person name="Kaster A.K."/>
            <person name="Rohde M."/>
            <person name="Wiegand S."/>
            <person name="Jogler C."/>
        </authorList>
    </citation>
    <scope>NUCLEOTIDE SEQUENCE [LARGE SCALE GENOMIC DNA]</scope>
    <source>
        <strain evidence="3 4">NH11</strain>
    </source>
</reference>
<dbReference type="SUPFAM" id="SSF51735">
    <property type="entry name" value="NAD(P)-binding Rossmann-fold domains"/>
    <property type="match status" value="1"/>
</dbReference>
<dbReference type="InterPro" id="IPR036291">
    <property type="entry name" value="NAD(P)-bd_dom_sf"/>
</dbReference>
<gene>
    <name evidence="3" type="primary">iolG_4</name>
    <name evidence="3" type="ORF">Fuma_00554</name>
</gene>
<proteinExistence type="predicted"/>
<dbReference type="AlphaFoldDB" id="A0A1P8WA91"/>
<dbReference type="Proteomes" id="UP000187735">
    <property type="component" value="Chromosome"/>
</dbReference>
<feature type="domain" description="Gfo/Idh/MocA-like oxidoreductase N-terminal" evidence="1">
    <location>
        <begin position="44"/>
        <end position="171"/>
    </location>
</feature>
<dbReference type="SUPFAM" id="SSF55347">
    <property type="entry name" value="Glyceraldehyde-3-phosphate dehydrogenase-like, C-terminal domain"/>
    <property type="match status" value="1"/>
</dbReference>
<dbReference type="Gene3D" id="3.30.360.10">
    <property type="entry name" value="Dihydrodipicolinate Reductase, domain 2"/>
    <property type="match status" value="1"/>
</dbReference>
<dbReference type="RefSeq" id="WP_077022791.1">
    <property type="nucleotide sequence ID" value="NZ_CP017641.1"/>
</dbReference>
<dbReference type="EMBL" id="CP017641">
    <property type="protein sequence ID" value="APZ90970.1"/>
    <property type="molecule type" value="Genomic_DNA"/>
</dbReference>
<dbReference type="GO" id="GO:0050112">
    <property type="term" value="F:inositol 2-dehydrogenase (NAD+) activity"/>
    <property type="evidence" value="ECO:0007669"/>
    <property type="project" value="UniProtKB-EC"/>
</dbReference>
<dbReference type="GO" id="GO:0000166">
    <property type="term" value="F:nucleotide binding"/>
    <property type="evidence" value="ECO:0007669"/>
    <property type="project" value="InterPro"/>
</dbReference>
<protein>
    <submittedName>
        <fullName evidence="3">Inositol 2-dehydrogenase</fullName>
        <ecNumber evidence="3">1.1.1.18</ecNumber>
    </submittedName>
</protein>
<sequence length="444" mass="49274">MPTDNNTPSRRNFLKTSATAAAAGSVLSSLNAVQAAHTSYDETIRLGMIGCGGRCTGAANQAMNTEGPTKLIAMCDAFEDRLQGSLKTLTKAHKDKIDVPAERQFVGFEGYKQLLATDIDLVLIATPPGFRPVHFEAAVKAGKHIFAEKPVAVDAAGIRRFMKAVEESKKKDLLVQIGLQRRHEPAYKETIKRLQDGAIGDIVAARAYWNGGGVWTRNRQPGQTEMEYQMRNWYYFNWLCGDHIVEQHIHNLDVINWLMGSTPVKAQGQGGRQVRTSKEHGEIYDHHMVEFTYGDTDYGKDTMMLSQCRHIPKTWGKVDEFCHGSNGSCHIGKAQIFDSKGNETWSYGRGGRDGHQQEHHDLFADLRAGKLPNEGEYGATSTMTSILGRMCTYSGQEISWEDAWNSDVVISPIDKFTGMSDTPPVLPNEDMTYPIAMPGQTKVI</sequence>
<dbReference type="Pfam" id="PF01408">
    <property type="entry name" value="GFO_IDH_MocA"/>
    <property type="match status" value="1"/>
</dbReference>
<dbReference type="EC" id="1.1.1.18" evidence="3"/>
<dbReference type="NCBIfam" id="TIGR01409">
    <property type="entry name" value="TAT_signal_seq"/>
    <property type="match status" value="1"/>
</dbReference>
<name>A0A1P8WA91_9PLAN</name>
<dbReference type="Gene3D" id="3.40.50.720">
    <property type="entry name" value="NAD(P)-binding Rossmann-like Domain"/>
    <property type="match status" value="1"/>
</dbReference>
<evidence type="ECO:0000259" key="1">
    <source>
        <dbReference type="Pfam" id="PF01408"/>
    </source>
</evidence>
<evidence type="ECO:0000259" key="2">
    <source>
        <dbReference type="Pfam" id="PF22725"/>
    </source>
</evidence>
<dbReference type="KEGG" id="fmr:Fuma_00554"/>
<dbReference type="STRING" id="1891926.Fuma_00554"/>
<organism evidence="3 4">
    <name type="scientific">Fuerstiella marisgermanici</name>
    <dbReference type="NCBI Taxonomy" id="1891926"/>
    <lineage>
        <taxon>Bacteria</taxon>
        <taxon>Pseudomonadati</taxon>
        <taxon>Planctomycetota</taxon>
        <taxon>Planctomycetia</taxon>
        <taxon>Planctomycetales</taxon>
        <taxon>Planctomycetaceae</taxon>
        <taxon>Fuerstiella</taxon>
    </lineage>
</organism>
<dbReference type="InterPro" id="IPR055170">
    <property type="entry name" value="GFO_IDH_MocA-like_dom"/>
</dbReference>
<evidence type="ECO:0000313" key="4">
    <source>
        <dbReference type="Proteomes" id="UP000187735"/>
    </source>
</evidence>
<dbReference type="PANTHER" id="PTHR43818:SF5">
    <property type="entry name" value="OXIDOREDUCTASE FAMILY PROTEIN"/>
    <property type="match status" value="1"/>
</dbReference>
<dbReference type="OrthoDB" id="253515at2"/>
<accession>A0A1P8WA91</accession>
<dbReference type="InterPro" id="IPR019546">
    <property type="entry name" value="TAT_signal_bac_arc"/>
</dbReference>
<dbReference type="InterPro" id="IPR006311">
    <property type="entry name" value="TAT_signal"/>
</dbReference>
<dbReference type="InterPro" id="IPR050463">
    <property type="entry name" value="Gfo/Idh/MocA_oxidrdct_glycsds"/>
</dbReference>
<dbReference type="Pfam" id="PF10518">
    <property type="entry name" value="TAT_signal"/>
    <property type="match status" value="1"/>
</dbReference>
<dbReference type="PANTHER" id="PTHR43818">
    <property type="entry name" value="BCDNA.GH03377"/>
    <property type="match status" value="1"/>
</dbReference>